<protein>
    <recommendedName>
        <fullName evidence="3">RNA polymerase sigma-70 region 4 domain-containing protein</fullName>
    </recommendedName>
</protein>
<evidence type="ECO:0000313" key="2">
    <source>
        <dbReference type="Proteomes" id="UP001597178"/>
    </source>
</evidence>
<comment type="caution">
    <text evidence="1">The sequence shown here is derived from an EMBL/GenBank/DDBJ whole genome shotgun (WGS) entry which is preliminary data.</text>
</comment>
<dbReference type="EMBL" id="JBHTNH010000028">
    <property type="protein sequence ID" value="MFD1362690.1"/>
    <property type="molecule type" value="Genomic_DNA"/>
</dbReference>
<proteinExistence type="predicted"/>
<dbReference type="SUPFAM" id="SSF88659">
    <property type="entry name" value="Sigma3 and sigma4 domains of RNA polymerase sigma factors"/>
    <property type="match status" value="1"/>
</dbReference>
<gene>
    <name evidence="1" type="ORF">ACFQ4A_13605</name>
</gene>
<reference evidence="2" key="1">
    <citation type="journal article" date="2019" name="Int. J. Syst. Evol. Microbiol.">
        <title>The Global Catalogue of Microorganisms (GCM) 10K type strain sequencing project: providing services to taxonomists for standard genome sequencing and annotation.</title>
        <authorList>
            <consortium name="The Broad Institute Genomics Platform"/>
            <consortium name="The Broad Institute Genome Sequencing Center for Infectious Disease"/>
            <person name="Wu L."/>
            <person name="Ma J."/>
        </authorList>
    </citation>
    <scope>NUCLEOTIDE SEQUENCE [LARGE SCALE GENOMIC DNA]</scope>
    <source>
        <strain evidence="2">CCUG 54822</strain>
    </source>
</reference>
<name>A0ABW3ZXC6_9BACI</name>
<keyword evidence="2" id="KW-1185">Reference proteome</keyword>
<dbReference type="InterPro" id="IPR013324">
    <property type="entry name" value="RNA_pol_sigma_r3/r4-like"/>
</dbReference>
<sequence>MNFKKGDCMSKSLQLRANYKAHIHELETILPNGTDSLSGDVEDKDIINYLHKRRVQYRLTNLRTAYNFLGIRRGEKIPREWLEGLTEKEQQIFLEYFENRRGYTEIASLMELEQKEIKKIVRSSLQQVMKQAGRE</sequence>
<dbReference type="Proteomes" id="UP001597178">
    <property type="component" value="Unassembled WGS sequence"/>
</dbReference>
<evidence type="ECO:0000313" key="1">
    <source>
        <dbReference type="EMBL" id="MFD1362690.1"/>
    </source>
</evidence>
<accession>A0ABW3ZXC6</accession>
<evidence type="ECO:0008006" key="3">
    <source>
        <dbReference type="Google" id="ProtNLM"/>
    </source>
</evidence>
<organism evidence="1 2">
    <name type="scientific">Lentibacillus salinarum</name>
    <dbReference type="NCBI Taxonomy" id="446820"/>
    <lineage>
        <taxon>Bacteria</taxon>
        <taxon>Bacillati</taxon>
        <taxon>Bacillota</taxon>
        <taxon>Bacilli</taxon>
        <taxon>Bacillales</taxon>
        <taxon>Bacillaceae</taxon>
        <taxon>Lentibacillus</taxon>
    </lineage>
</organism>